<reference evidence="1" key="1">
    <citation type="submission" date="2018-12" db="EMBL/GenBank/DDBJ databases">
        <title>Draft genome sequence of Flaovobacterium columnare BGFS27 isolated from channel catfish in Alabama.</title>
        <authorList>
            <person name="Cai W."/>
            <person name="Arias C."/>
        </authorList>
    </citation>
    <scope>NUCLEOTIDE SEQUENCE [LARGE SCALE GENOMIC DNA]</scope>
    <source>
        <strain evidence="1">BGFS27</strain>
    </source>
</reference>
<proteinExistence type="predicted"/>
<dbReference type="KEGG" id="fcv:AWN65_12895"/>
<dbReference type="GeneID" id="56896659"/>
<protein>
    <submittedName>
        <fullName evidence="1">Uncharacterized protein</fullName>
    </submittedName>
</protein>
<evidence type="ECO:0000313" key="1">
    <source>
        <dbReference type="EMBL" id="RVU89503.1"/>
    </source>
</evidence>
<dbReference type="KEGG" id="fcv:AWN65_12845"/>
<dbReference type="EMBL" id="RWGX01000001">
    <property type="protein sequence ID" value="RVU89503.1"/>
    <property type="molecule type" value="Genomic_DNA"/>
</dbReference>
<accession>A0A0X8C4A5</accession>
<dbReference type="KEGG" id="fcv:AWN65_12795"/>
<comment type="caution">
    <text evidence="1">The sequence shown here is derived from an EMBL/GenBank/DDBJ whole genome shotgun (WGS) entry which is preliminary data.</text>
</comment>
<dbReference type="AlphaFoldDB" id="A0A0X8C4A5"/>
<dbReference type="RefSeq" id="WP_014166054.1">
    <property type="nucleotide sequence ID" value="NZ_PPVA01000064.1"/>
</dbReference>
<gene>
    <name evidence="1" type="ORF">EJB19_00015</name>
</gene>
<sequence length="88" mass="9913">MRSKIFLPRGSIVDPDFRHNKNSTVNEFFGIPSHNSSDGTTLKPETRKVTQENIDDILSNLKFDQSGNGTIGKAINKIYNKDGYEIKI</sequence>
<organism evidence="1">
    <name type="scientific">Flavobacterium columnare</name>
    <dbReference type="NCBI Taxonomy" id="996"/>
    <lineage>
        <taxon>Bacteria</taxon>
        <taxon>Pseudomonadati</taxon>
        <taxon>Bacteroidota</taxon>
        <taxon>Flavobacteriia</taxon>
        <taxon>Flavobacteriales</taxon>
        <taxon>Flavobacteriaceae</taxon>
        <taxon>Flavobacterium</taxon>
    </lineage>
</organism>
<name>A0A0X8C4A5_9FLAO</name>
<dbReference type="OrthoDB" id="939700at2"/>